<evidence type="ECO:0000256" key="3">
    <source>
        <dbReference type="ARBA" id="ARBA00022630"/>
    </source>
</evidence>
<reference evidence="8" key="1">
    <citation type="submission" date="2023-10" db="EMBL/GenBank/DDBJ databases">
        <authorList>
            <person name="Chen Y."/>
            <person name="Shah S."/>
            <person name="Dougan E. K."/>
            <person name="Thang M."/>
            <person name="Chan C."/>
        </authorList>
    </citation>
    <scope>NUCLEOTIDE SEQUENCE [LARGE SCALE GENOMIC DNA]</scope>
</reference>
<evidence type="ECO:0000256" key="2">
    <source>
        <dbReference type="ARBA" id="ARBA00006442"/>
    </source>
</evidence>
<keyword evidence="5" id="KW-0560">Oxidoreductase</keyword>
<evidence type="ECO:0000313" key="9">
    <source>
        <dbReference type="Proteomes" id="UP001189429"/>
    </source>
</evidence>
<evidence type="ECO:0000256" key="4">
    <source>
        <dbReference type="ARBA" id="ARBA00022827"/>
    </source>
</evidence>
<organism evidence="8 9">
    <name type="scientific">Prorocentrum cordatum</name>
    <dbReference type="NCBI Taxonomy" id="2364126"/>
    <lineage>
        <taxon>Eukaryota</taxon>
        <taxon>Sar</taxon>
        <taxon>Alveolata</taxon>
        <taxon>Dinophyceae</taxon>
        <taxon>Prorocentrales</taxon>
        <taxon>Prorocentraceae</taxon>
        <taxon>Prorocentrum</taxon>
    </lineage>
</organism>
<dbReference type="Gene3D" id="3.50.50.60">
    <property type="entry name" value="FAD/NAD(P)-binding domain"/>
    <property type="match status" value="1"/>
</dbReference>
<comment type="cofactor">
    <cofactor evidence="1">
        <name>FAD</name>
        <dbReference type="ChEBI" id="CHEBI:57692"/>
    </cofactor>
</comment>
<dbReference type="Proteomes" id="UP001189429">
    <property type="component" value="Unassembled WGS sequence"/>
</dbReference>
<sequence>MSLRSSARISWVSAGSWRRPWRRPRRAPRARGGSSAHPRNSRGPPRNDAYMVSRSSGICRLTRSEVAPILEILAEFHVCRSCCPGLAVACTAGKRVLVVGSSFIGMELAATLTRRGCKVTVLGMESVPFERVLGRRLGEVFQKFFQSKGVKFIGEARCAEIQQDGSSMRAVLKSGQAIPCDAVVAGVGVVPNAGFVVGAEKAPDGSLLTDEFLSTSAEGLFAAGDVANMSPSIGRHVRIEHWDVAMSQGRAAARSMLGIGERFDQTPFFWTSLFGKNLRYPFDEMLVDGNHEELNFVAYYCHKGVVKAVATMGRDPTAVAAGELMRLGKMPSVDDLKEGRATTLGLSAELKRLCQAD</sequence>
<evidence type="ECO:0000259" key="7">
    <source>
        <dbReference type="Pfam" id="PF07992"/>
    </source>
</evidence>
<dbReference type="InterPro" id="IPR036188">
    <property type="entry name" value="FAD/NAD-bd_sf"/>
</dbReference>
<keyword evidence="4" id="KW-0274">FAD</keyword>
<evidence type="ECO:0000256" key="5">
    <source>
        <dbReference type="ARBA" id="ARBA00023002"/>
    </source>
</evidence>
<dbReference type="InterPro" id="IPR050446">
    <property type="entry name" value="FAD-oxidoreductase/Apoptosis"/>
</dbReference>
<dbReference type="PRINTS" id="PR00411">
    <property type="entry name" value="PNDRDTASEI"/>
</dbReference>
<comment type="similarity">
    <text evidence="2">Belongs to the FAD-dependent oxidoreductase family.</text>
</comment>
<gene>
    <name evidence="8" type="ORF">PCOR1329_LOCUS40976</name>
</gene>
<evidence type="ECO:0000313" key="8">
    <source>
        <dbReference type="EMBL" id="CAK0847891.1"/>
    </source>
</evidence>
<dbReference type="Pfam" id="PF07992">
    <property type="entry name" value="Pyr_redox_2"/>
    <property type="match status" value="1"/>
</dbReference>
<proteinExistence type="inferred from homology"/>
<keyword evidence="9" id="KW-1185">Reference proteome</keyword>
<dbReference type="SUPFAM" id="SSF55424">
    <property type="entry name" value="FAD/NAD-linked reductases, dimerisation (C-terminal) domain"/>
    <property type="match status" value="1"/>
</dbReference>
<dbReference type="InterPro" id="IPR016156">
    <property type="entry name" value="FAD/NAD-linked_Rdtase_dimer_sf"/>
</dbReference>
<dbReference type="EMBL" id="CAUYUJ010014939">
    <property type="protein sequence ID" value="CAK0847891.1"/>
    <property type="molecule type" value="Genomic_DNA"/>
</dbReference>
<feature type="domain" description="FAD/NAD(P)-binding" evidence="7">
    <location>
        <begin position="94"/>
        <end position="249"/>
    </location>
</feature>
<dbReference type="Gene3D" id="3.30.390.30">
    <property type="match status" value="1"/>
</dbReference>
<evidence type="ECO:0000256" key="6">
    <source>
        <dbReference type="SAM" id="MobiDB-lite"/>
    </source>
</evidence>
<dbReference type="PANTHER" id="PTHR43557:SF2">
    <property type="entry name" value="RIESKE DOMAIN-CONTAINING PROTEIN-RELATED"/>
    <property type="match status" value="1"/>
</dbReference>
<evidence type="ECO:0000256" key="1">
    <source>
        <dbReference type="ARBA" id="ARBA00001974"/>
    </source>
</evidence>
<dbReference type="PANTHER" id="PTHR43557">
    <property type="entry name" value="APOPTOSIS-INDUCING FACTOR 1"/>
    <property type="match status" value="1"/>
</dbReference>
<protein>
    <recommendedName>
        <fullName evidence="7">FAD/NAD(P)-binding domain-containing protein</fullName>
    </recommendedName>
</protein>
<comment type="caution">
    <text evidence="8">The sequence shown here is derived from an EMBL/GenBank/DDBJ whole genome shotgun (WGS) entry which is preliminary data.</text>
</comment>
<name>A0ABN9TPD0_9DINO</name>
<feature type="region of interest" description="Disordered" evidence="6">
    <location>
        <begin position="22"/>
        <end position="49"/>
    </location>
</feature>
<keyword evidence="3" id="KW-0285">Flavoprotein</keyword>
<dbReference type="PRINTS" id="PR00368">
    <property type="entry name" value="FADPNR"/>
</dbReference>
<dbReference type="InterPro" id="IPR023753">
    <property type="entry name" value="FAD/NAD-binding_dom"/>
</dbReference>
<accession>A0ABN9TPD0</accession>
<dbReference type="SUPFAM" id="SSF51905">
    <property type="entry name" value="FAD/NAD(P)-binding domain"/>
    <property type="match status" value="1"/>
</dbReference>